<evidence type="ECO:0000313" key="2">
    <source>
        <dbReference type="EMBL" id="JAH86121.1"/>
    </source>
</evidence>
<sequence length="63" mass="7292">MHCIGYPISCVLCMLKWLHLGYSISFFFTFNSGSFTVQKISPFFHLPKKKSRTSGNGRKQIFK</sequence>
<reference evidence="2" key="2">
    <citation type="journal article" date="2015" name="Fish Shellfish Immunol.">
        <title>Early steps in the European eel (Anguilla anguilla)-Vibrio vulnificus interaction in the gills: Role of the RtxA13 toxin.</title>
        <authorList>
            <person name="Callol A."/>
            <person name="Pajuelo D."/>
            <person name="Ebbesson L."/>
            <person name="Teles M."/>
            <person name="MacKenzie S."/>
            <person name="Amaro C."/>
        </authorList>
    </citation>
    <scope>NUCLEOTIDE SEQUENCE</scope>
</reference>
<keyword evidence="1" id="KW-1133">Transmembrane helix</keyword>
<keyword evidence="1" id="KW-0472">Membrane</keyword>
<feature type="transmembrane region" description="Helical" evidence="1">
    <location>
        <begin position="6"/>
        <end position="30"/>
    </location>
</feature>
<accession>A0A0E9W725</accession>
<proteinExistence type="predicted"/>
<organism evidence="2">
    <name type="scientific">Anguilla anguilla</name>
    <name type="common">European freshwater eel</name>
    <name type="synonym">Muraena anguilla</name>
    <dbReference type="NCBI Taxonomy" id="7936"/>
    <lineage>
        <taxon>Eukaryota</taxon>
        <taxon>Metazoa</taxon>
        <taxon>Chordata</taxon>
        <taxon>Craniata</taxon>
        <taxon>Vertebrata</taxon>
        <taxon>Euteleostomi</taxon>
        <taxon>Actinopterygii</taxon>
        <taxon>Neopterygii</taxon>
        <taxon>Teleostei</taxon>
        <taxon>Anguilliformes</taxon>
        <taxon>Anguillidae</taxon>
        <taxon>Anguilla</taxon>
    </lineage>
</organism>
<keyword evidence="1" id="KW-0812">Transmembrane</keyword>
<dbReference type="EMBL" id="GBXM01022456">
    <property type="protein sequence ID" value="JAH86121.1"/>
    <property type="molecule type" value="Transcribed_RNA"/>
</dbReference>
<reference evidence="2" key="1">
    <citation type="submission" date="2014-11" db="EMBL/GenBank/DDBJ databases">
        <authorList>
            <person name="Amaro Gonzalez C."/>
        </authorList>
    </citation>
    <scope>NUCLEOTIDE SEQUENCE</scope>
</reference>
<protein>
    <submittedName>
        <fullName evidence="2">Uncharacterized protein</fullName>
    </submittedName>
</protein>
<evidence type="ECO:0000256" key="1">
    <source>
        <dbReference type="SAM" id="Phobius"/>
    </source>
</evidence>
<dbReference type="AlphaFoldDB" id="A0A0E9W725"/>
<name>A0A0E9W725_ANGAN</name>